<reference evidence="1 2" key="1">
    <citation type="submission" date="2021-04" db="EMBL/GenBank/DDBJ databases">
        <title>Magnetospirillum sulfuroxidans sp. nov., a facultative chemolithoautotrophic sulfur-oxidizing alphaproteobacterium isolated from freshwater sediment and proposals for Paramagetospirillum gen. nov., and Magnetospirillaceae fam. nov.</title>
        <authorList>
            <person name="Koziaeva V."/>
            <person name="Geelhoed J.S."/>
            <person name="Sorokin D.Y."/>
            <person name="Grouzdev D.S."/>
        </authorList>
    </citation>
    <scope>NUCLEOTIDE SEQUENCE [LARGE SCALE GENOMIC DNA]</scope>
    <source>
        <strain evidence="1 2">J10</strain>
    </source>
</reference>
<dbReference type="RefSeq" id="WP_211546261.1">
    <property type="nucleotide sequence ID" value="NZ_JAGTUF010000001.1"/>
</dbReference>
<dbReference type="EMBL" id="JAGTUF010000001">
    <property type="protein sequence ID" value="MBR9970806.1"/>
    <property type="molecule type" value="Genomic_DNA"/>
</dbReference>
<protein>
    <recommendedName>
        <fullName evidence="3">Phage protein</fullName>
    </recommendedName>
</protein>
<evidence type="ECO:0000313" key="1">
    <source>
        <dbReference type="EMBL" id="MBR9970806.1"/>
    </source>
</evidence>
<comment type="caution">
    <text evidence="1">The sequence shown here is derived from an EMBL/GenBank/DDBJ whole genome shotgun (WGS) entry which is preliminary data.</text>
</comment>
<evidence type="ECO:0000313" key="2">
    <source>
        <dbReference type="Proteomes" id="UP000680714"/>
    </source>
</evidence>
<dbReference type="Proteomes" id="UP000680714">
    <property type="component" value="Unassembled WGS sequence"/>
</dbReference>
<sequence>MNRLAKCLGDLVDGGHLSRQQAEEALRGVKRAQAVNAERMSMPEAERLAVDEVLKTKAAQARKKKFQAGRQAMAQREILAHAAEYRGSKASSFLSELSRDPSDRTAWRDLETEASSIFRSLNSMAAGFYEKYAPKLGGRSRDIDSQRALVGEMFGRDTGDAAAKASAKSLRDTFEYARHWFNSEGGDIGKLENYHLPQRHSQLLIRHADVDGLRVHADEVLGRHHPDTAFNAWADFTDEIGIQIFDDARAPLTGLERRTVLRDVWETLSTDGANKLVPGASGGRTSNIVAKRSAERVLHFPSDDAWWKYHERFGGGVDLHSLIGEHLAGMARDIAALRKLGPNPAATVRWMSDTAKKDAPGSGWLIQRTWDELAGNSEVAYGWRRYLYKTMQGGRNLLRSAQMGSAVLDGLQDMALVRTAAAHNGIDSANVLGRYLKLMNPLDATDREIARHTVLISDIVMRNMSANRFTEEELGRGITGKLANLTFTASGLNRHTDMLSAAFEMETLAQLSRDAGKSLAELDPPFRDFLERAGLNDRLWDMARKSEKVGPGGAKILDPLEMIRSGDGALREAGMSLQVAILRERGAALTQPDATTRAVLNLGTKSNTLAGELLRSVTMYKSFPVTLMLTHGLRLYRMPSLNKRLAYAVPLFLTLWGAGAMSLQMREIARGRDPRDMSDWHFWASAMTRGGGLGILGDFFGAAVARNDQELTGVMMGPAFGAASDVTRWLGRNAYAEAEGYKSNFPGGFVGMLQRYQPGSNLWWARTAVDRLFWSQLRLAVDPSAPKAFARMERAAQRDYGQRFWARPGEMTPDRGPDFTAIAGGSDK</sequence>
<evidence type="ECO:0008006" key="3">
    <source>
        <dbReference type="Google" id="ProtNLM"/>
    </source>
</evidence>
<accession>A0ABS5I8S3</accession>
<proteinExistence type="predicted"/>
<name>A0ABS5I8S3_9PROT</name>
<keyword evidence="2" id="KW-1185">Reference proteome</keyword>
<gene>
    <name evidence="1" type="ORF">KEC16_03655</name>
</gene>
<organism evidence="1 2">
    <name type="scientific">Magnetospirillum sulfuroxidans</name>
    <dbReference type="NCBI Taxonomy" id="611300"/>
    <lineage>
        <taxon>Bacteria</taxon>
        <taxon>Pseudomonadati</taxon>
        <taxon>Pseudomonadota</taxon>
        <taxon>Alphaproteobacteria</taxon>
        <taxon>Rhodospirillales</taxon>
        <taxon>Rhodospirillaceae</taxon>
        <taxon>Magnetospirillum</taxon>
    </lineage>
</organism>